<organism evidence="11 12">
    <name type="scientific">Candidatus Collierbacteria bacterium RIFOXYA2_FULL_46_10</name>
    <dbReference type="NCBI Taxonomy" id="1817726"/>
    <lineage>
        <taxon>Bacteria</taxon>
        <taxon>Candidatus Collieribacteriota</taxon>
    </lineage>
</organism>
<dbReference type="Gene3D" id="3.10.290.10">
    <property type="entry name" value="RNA-binding S4 domain"/>
    <property type="match status" value="1"/>
</dbReference>
<dbReference type="Gene3D" id="3.40.50.620">
    <property type="entry name" value="HUPs"/>
    <property type="match status" value="1"/>
</dbReference>
<evidence type="ECO:0000256" key="2">
    <source>
        <dbReference type="ARBA" id="ARBA00022598"/>
    </source>
</evidence>
<dbReference type="InterPro" id="IPR002305">
    <property type="entry name" value="aa-tRNA-synth_Ic"/>
</dbReference>
<comment type="caution">
    <text evidence="11">The sequence shown here is derived from an EMBL/GenBank/DDBJ whole genome shotgun (WGS) entry which is preliminary data.</text>
</comment>
<dbReference type="InterPro" id="IPR024088">
    <property type="entry name" value="Tyr-tRNA-ligase_bac-type"/>
</dbReference>
<evidence type="ECO:0000313" key="12">
    <source>
        <dbReference type="Proteomes" id="UP000176191"/>
    </source>
</evidence>
<dbReference type="Gene3D" id="1.10.240.10">
    <property type="entry name" value="Tyrosyl-Transfer RNA Synthetase"/>
    <property type="match status" value="1"/>
</dbReference>
<dbReference type="SUPFAM" id="SSF52374">
    <property type="entry name" value="Nucleotidylyl transferase"/>
    <property type="match status" value="1"/>
</dbReference>
<dbReference type="CDD" id="cd00805">
    <property type="entry name" value="TyrRS_core"/>
    <property type="match status" value="1"/>
</dbReference>
<dbReference type="InterPro" id="IPR014729">
    <property type="entry name" value="Rossmann-like_a/b/a_fold"/>
</dbReference>
<keyword evidence="2 10" id="KW-0436">Ligase</keyword>
<dbReference type="PANTHER" id="PTHR11766:SF1">
    <property type="entry name" value="TYROSINE--TRNA LIGASE"/>
    <property type="match status" value="1"/>
</dbReference>
<evidence type="ECO:0000256" key="4">
    <source>
        <dbReference type="ARBA" id="ARBA00022840"/>
    </source>
</evidence>
<keyword evidence="9" id="KW-0694">RNA-binding</keyword>
<dbReference type="InterPro" id="IPR036986">
    <property type="entry name" value="S4_RNA-bd_sf"/>
</dbReference>
<evidence type="ECO:0000256" key="3">
    <source>
        <dbReference type="ARBA" id="ARBA00022741"/>
    </source>
</evidence>
<evidence type="ECO:0000256" key="8">
    <source>
        <dbReference type="NCBIfam" id="TIGR00234"/>
    </source>
</evidence>
<evidence type="ECO:0000256" key="10">
    <source>
        <dbReference type="RuleBase" id="RU363036"/>
    </source>
</evidence>
<dbReference type="GO" id="GO:0003723">
    <property type="term" value="F:RNA binding"/>
    <property type="evidence" value="ECO:0007669"/>
    <property type="project" value="UniProtKB-KW"/>
</dbReference>
<evidence type="ECO:0000256" key="6">
    <source>
        <dbReference type="ARBA" id="ARBA00023146"/>
    </source>
</evidence>
<reference evidence="11 12" key="1">
    <citation type="journal article" date="2016" name="Nat. Commun.">
        <title>Thousands of microbial genomes shed light on interconnected biogeochemical processes in an aquifer system.</title>
        <authorList>
            <person name="Anantharaman K."/>
            <person name="Brown C.T."/>
            <person name="Hug L.A."/>
            <person name="Sharon I."/>
            <person name="Castelle C.J."/>
            <person name="Probst A.J."/>
            <person name="Thomas B.C."/>
            <person name="Singh A."/>
            <person name="Wilkins M.J."/>
            <person name="Karaoz U."/>
            <person name="Brodie E.L."/>
            <person name="Williams K.H."/>
            <person name="Hubbard S.S."/>
            <person name="Banfield J.F."/>
        </authorList>
    </citation>
    <scope>NUCLEOTIDE SEQUENCE [LARGE SCALE GENOMIC DNA]</scope>
</reference>
<gene>
    <name evidence="11" type="ORF">A2228_01930</name>
</gene>
<accession>A0A1F5F6X1</accession>
<dbReference type="InterPro" id="IPR002307">
    <property type="entry name" value="Tyr-tRNA-ligase"/>
</dbReference>
<dbReference type="GO" id="GO:0004831">
    <property type="term" value="F:tyrosine-tRNA ligase activity"/>
    <property type="evidence" value="ECO:0007669"/>
    <property type="project" value="UniProtKB-UniRule"/>
</dbReference>
<dbReference type="GO" id="GO:0005829">
    <property type="term" value="C:cytosol"/>
    <property type="evidence" value="ECO:0007669"/>
    <property type="project" value="TreeGrafter"/>
</dbReference>
<evidence type="ECO:0000256" key="7">
    <source>
        <dbReference type="ARBA" id="ARBA00048248"/>
    </source>
</evidence>
<dbReference type="NCBIfam" id="TIGR00234">
    <property type="entry name" value="tyrS"/>
    <property type="match status" value="1"/>
</dbReference>
<dbReference type="GO" id="GO:0006437">
    <property type="term" value="P:tyrosyl-tRNA aminoacylation"/>
    <property type="evidence" value="ECO:0007669"/>
    <property type="project" value="UniProtKB-UniRule"/>
</dbReference>
<evidence type="ECO:0000256" key="1">
    <source>
        <dbReference type="ARBA" id="ARBA00013160"/>
    </source>
</evidence>
<evidence type="ECO:0000256" key="5">
    <source>
        <dbReference type="ARBA" id="ARBA00022917"/>
    </source>
</evidence>
<sequence length="383" mass="43083">MKTNKDLLTRRVAKILPSKEGLEKLITGKKIRLYQGVDPTFKNLHLGHTIGFRKLMDFANAGHEVILLFGTGTVLVGDPSLRDTGRKLITPEEVEANIQEWKNQVSPIIDFDKVEVRQNGDWLTKMTLKDIIHVASNISAVQLFKRDSFTRRIAKNDPVWYHETMYPLLQGYDSVVMDVDLEIGGTDQEFNMLVGRELQRKMNNREKYVLTVPMILGTDGKTMSKSSGNCIWLTDTAEEMYRKIMAVQDDLITTYFELLTNVSLEEVDALDPTQPVENKKKLAFDITKQFHGEDGAQTAARHFETVVQPKGIDPSQSPITLKANLFETLKTADLGVSNSDIKRTIEQGGVEIDGQKITDPLSVVSGSELKFGKSIRRRLVTGD</sequence>
<dbReference type="EC" id="6.1.1.1" evidence="1 8"/>
<dbReference type="PRINTS" id="PR01040">
    <property type="entry name" value="TRNASYNTHTYR"/>
</dbReference>
<dbReference type="PROSITE" id="PS50889">
    <property type="entry name" value="S4"/>
    <property type="match status" value="1"/>
</dbReference>
<dbReference type="Pfam" id="PF00579">
    <property type="entry name" value="tRNA-synt_1b"/>
    <property type="match status" value="1"/>
</dbReference>
<dbReference type="AlphaFoldDB" id="A0A1F5F6X1"/>
<comment type="catalytic activity">
    <reaction evidence="7">
        <text>tRNA(Tyr) + L-tyrosine + ATP = L-tyrosyl-tRNA(Tyr) + AMP + diphosphate + H(+)</text>
        <dbReference type="Rhea" id="RHEA:10220"/>
        <dbReference type="Rhea" id="RHEA-COMP:9706"/>
        <dbReference type="Rhea" id="RHEA-COMP:9707"/>
        <dbReference type="ChEBI" id="CHEBI:15378"/>
        <dbReference type="ChEBI" id="CHEBI:30616"/>
        <dbReference type="ChEBI" id="CHEBI:33019"/>
        <dbReference type="ChEBI" id="CHEBI:58315"/>
        <dbReference type="ChEBI" id="CHEBI:78442"/>
        <dbReference type="ChEBI" id="CHEBI:78536"/>
        <dbReference type="ChEBI" id="CHEBI:456215"/>
        <dbReference type="EC" id="6.1.1.1"/>
    </reaction>
</comment>
<evidence type="ECO:0000313" key="11">
    <source>
        <dbReference type="EMBL" id="OGD75392.1"/>
    </source>
</evidence>
<dbReference type="Proteomes" id="UP000176191">
    <property type="component" value="Unassembled WGS sequence"/>
</dbReference>
<dbReference type="GO" id="GO:0005524">
    <property type="term" value="F:ATP binding"/>
    <property type="evidence" value="ECO:0007669"/>
    <property type="project" value="UniProtKB-KW"/>
</dbReference>
<dbReference type="EMBL" id="MFAK01000006">
    <property type="protein sequence ID" value="OGD75392.1"/>
    <property type="molecule type" value="Genomic_DNA"/>
</dbReference>
<keyword evidence="3 10" id="KW-0547">Nucleotide-binding</keyword>
<dbReference type="SUPFAM" id="SSF55174">
    <property type="entry name" value="Alpha-L RNA-binding motif"/>
    <property type="match status" value="1"/>
</dbReference>
<proteinExistence type="inferred from homology"/>
<evidence type="ECO:0000256" key="9">
    <source>
        <dbReference type="PROSITE-ProRule" id="PRU00182"/>
    </source>
</evidence>
<keyword evidence="6 10" id="KW-0030">Aminoacyl-tRNA synthetase</keyword>
<keyword evidence="5 10" id="KW-0648">Protein biosynthesis</keyword>
<dbReference type="PANTHER" id="PTHR11766">
    <property type="entry name" value="TYROSYL-TRNA SYNTHETASE"/>
    <property type="match status" value="1"/>
</dbReference>
<protein>
    <recommendedName>
        <fullName evidence="1 8">Tyrosine--tRNA ligase</fullName>
        <ecNumber evidence="1 8">6.1.1.1</ecNumber>
    </recommendedName>
</protein>
<name>A0A1F5F6X1_9BACT</name>
<comment type="similarity">
    <text evidence="10">Belongs to the class-I aminoacyl-tRNA synthetase family.</text>
</comment>
<keyword evidence="4 10" id="KW-0067">ATP-binding</keyword>